<dbReference type="InParanoid" id="A0A136J5T2"/>
<dbReference type="FunCoup" id="A0A136J5T2">
    <property type="interactions" value="106"/>
</dbReference>
<reference evidence="7" key="1">
    <citation type="submission" date="2016-02" db="EMBL/GenBank/DDBJ databases">
        <title>Draft genome sequence of Microdochium bolleyi, a fungal endophyte of beachgrass.</title>
        <authorList>
            <consortium name="DOE Joint Genome Institute"/>
            <person name="David A.S."/>
            <person name="May G."/>
            <person name="Haridas S."/>
            <person name="Lim J."/>
            <person name="Wang M."/>
            <person name="Labutti K."/>
            <person name="Lipzen A."/>
            <person name="Barry K."/>
            <person name="Grigoriev I.V."/>
        </authorList>
    </citation>
    <scope>NUCLEOTIDE SEQUENCE [LARGE SCALE GENOMIC DNA]</scope>
    <source>
        <strain evidence="7">J235TASD1</strain>
    </source>
</reference>
<name>A0A136J5T2_9PEZI</name>
<keyword evidence="4" id="KW-0694">RNA-binding</keyword>
<gene>
    <name evidence="6" type="ORF">Micbo1qcDRAFT_202776</name>
</gene>
<sequence length="212" mass="23723">MAAFNPRFLVVSIGNMEPYSKSLHSAGHFALESLQRALGPTQPPLQRTSEHRYRQSRGFPYALMMSPKSMNISGKWVKAVYKEYLAEHNLKPTDLALVVLHDELEEAFGVVKVRKWQASHRGHNGIKSILSTLKPLSSSPSQGLNRWHRISVGIDRPLSRDPHAVADYVLGNLDSQQLGIIDRDVGPRVLECLEGIRADWIKSHAQSAQDKA</sequence>
<evidence type="ECO:0000256" key="5">
    <source>
        <dbReference type="ARBA" id="ARBA00038063"/>
    </source>
</evidence>
<evidence type="ECO:0000256" key="3">
    <source>
        <dbReference type="ARBA" id="ARBA00022801"/>
    </source>
</evidence>
<dbReference type="EC" id="3.1.1.29" evidence="1"/>
<dbReference type="Proteomes" id="UP000070501">
    <property type="component" value="Unassembled WGS sequence"/>
</dbReference>
<dbReference type="AlphaFoldDB" id="A0A136J5T2"/>
<keyword evidence="7" id="KW-1185">Reference proteome</keyword>
<evidence type="ECO:0000256" key="4">
    <source>
        <dbReference type="ARBA" id="ARBA00022884"/>
    </source>
</evidence>
<evidence type="ECO:0000313" key="7">
    <source>
        <dbReference type="Proteomes" id="UP000070501"/>
    </source>
</evidence>
<protein>
    <recommendedName>
        <fullName evidence="1">peptidyl-tRNA hydrolase</fullName>
        <ecNumber evidence="1">3.1.1.29</ecNumber>
    </recommendedName>
</protein>
<dbReference type="InterPro" id="IPR018171">
    <property type="entry name" value="Pept_tRNA_hydro_CS"/>
</dbReference>
<evidence type="ECO:0000256" key="2">
    <source>
        <dbReference type="ARBA" id="ARBA00022555"/>
    </source>
</evidence>
<evidence type="ECO:0000313" key="6">
    <source>
        <dbReference type="EMBL" id="KXJ92558.1"/>
    </source>
</evidence>
<dbReference type="InterPro" id="IPR036416">
    <property type="entry name" value="Pept_tRNA_hydro_sf"/>
</dbReference>
<dbReference type="OrthoDB" id="1711136at2759"/>
<dbReference type="GO" id="GO:0000049">
    <property type="term" value="F:tRNA binding"/>
    <property type="evidence" value="ECO:0007669"/>
    <property type="project" value="UniProtKB-KW"/>
</dbReference>
<dbReference type="PROSITE" id="PS01196">
    <property type="entry name" value="PEPT_TRNA_HYDROL_2"/>
    <property type="match status" value="1"/>
</dbReference>
<dbReference type="Gene3D" id="3.40.50.1470">
    <property type="entry name" value="Peptidyl-tRNA hydrolase"/>
    <property type="match status" value="1"/>
</dbReference>
<dbReference type="InterPro" id="IPR001328">
    <property type="entry name" value="Pept_tRNA_hydro"/>
</dbReference>
<dbReference type="STRING" id="196109.A0A136J5T2"/>
<keyword evidence="2" id="KW-0820">tRNA-binding</keyword>
<dbReference type="Pfam" id="PF01195">
    <property type="entry name" value="Pept_tRNA_hydro"/>
    <property type="match status" value="1"/>
</dbReference>
<accession>A0A136J5T2</accession>
<comment type="similarity">
    <text evidence="5">Belongs to the PTH family.</text>
</comment>
<dbReference type="PANTHER" id="PTHR17224:SF1">
    <property type="entry name" value="PEPTIDYL-TRNA HYDROLASE"/>
    <property type="match status" value="1"/>
</dbReference>
<evidence type="ECO:0000256" key="1">
    <source>
        <dbReference type="ARBA" id="ARBA00013260"/>
    </source>
</evidence>
<dbReference type="GO" id="GO:0004045">
    <property type="term" value="F:peptidyl-tRNA hydrolase activity"/>
    <property type="evidence" value="ECO:0007669"/>
    <property type="project" value="UniProtKB-EC"/>
</dbReference>
<dbReference type="EMBL" id="KQ964248">
    <property type="protein sequence ID" value="KXJ92558.1"/>
    <property type="molecule type" value="Genomic_DNA"/>
</dbReference>
<organism evidence="6 7">
    <name type="scientific">Microdochium bolleyi</name>
    <dbReference type="NCBI Taxonomy" id="196109"/>
    <lineage>
        <taxon>Eukaryota</taxon>
        <taxon>Fungi</taxon>
        <taxon>Dikarya</taxon>
        <taxon>Ascomycota</taxon>
        <taxon>Pezizomycotina</taxon>
        <taxon>Sordariomycetes</taxon>
        <taxon>Xylariomycetidae</taxon>
        <taxon>Xylariales</taxon>
        <taxon>Microdochiaceae</taxon>
        <taxon>Microdochium</taxon>
    </lineage>
</organism>
<dbReference type="PANTHER" id="PTHR17224">
    <property type="entry name" value="PEPTIDYL-TRNA HYDROLASE"/>
    <property type="match status" value="1"/>
</dbReference>
<keyword evidence="3 6" id="KW-0378">Hydrolase</keyword>
<proteinExistence type="inferred from homology"/>
<dbReference type="SUPFAM" id="SSF53178">
    <property type="entry name" value="Peptidyl-tRNA hydrolase-like"/>
    <property type="match status" value="1"/>
</dbReference>